<dbReference type="RefSeq" id="WP_092762114.1">
    <property type="nucleotide sequence ID" value="NZ_CAXBJT010000016.1"/>
</dbReference>
<dbReference type="STRING" id="188906.SAMN04488526_1866"/>
<gene>
    <name evidence="1" type="ORF">SAMN04488526_1866</name>
</gene>
<dbReference type="OrthoDB" id="7659036at2"/>
<keyword evidence="2" id="KW-1185">Reference proteome</keyword>
<accession>A0A1H7MCW0</accession>
<reference evidence="1 2" key="1">
    <citation type="submission" date="2016-10" db="EMBL/GenBank/DDBJ databases">
        <authorList>
            <person name="de Groot N.N."/>
        </authorList>
    </citation>
    <scope>NUCLEOTIDE SEQUENCE [LARGE SCALE GENOMIC DNA]</scope>
    <source>
        <strain evidence="1 2">DSM 14858</strain>
    </source>
</reference>
<protein>
    <submittedName>
        <fullName evidence="1">Uncharacterized protein</fullName>
    </submittedName>
</protein>
<sequence>MPLSTIRIEDEVFVAEGAVGIGAVREVTPKTLTVYFEGYGDVELGPDHITSAHDGKVVVDPTKLPQDLQDRLDHIHDGEYRNISET</sequence>
<proteinExistence type="predicted"/>
<evidence type="ECO:0000313" key="2">
    <source>
        <dbReference type="Proteomes" id="UP000199283"/>
    </source>
</evidence>
<dbReference type="EMBL" id="FNZQ01000003">
    <property type="protein sequence ID" value="SEL08565.1"/>
    <property type="molecule type" value="Genomic_DNA"/>
</dbReference>
<name>A0A1H7MCW0_9RHOB</name>
<organism evidence="1 2">
    <name type="scientific">Jannaschia helgolandensis</name>
    <dbReference type="NCBI Taxonomy" id="188906"/>
    <lineage>
        <taxon>Bacteria</taxon>
        <taxon>Pseudomonadati</taxon>
        <taxon>Pseudomonadota</taxon>
        <taxon>Alphaproteobacteria</taxon>
        <taxon>Rhodobacterales</taxon>
        <taxon>Roseobacteraceae</taxon>
        <taxon>Jannaschia</taxon>
    </lineage>
</organism>
<dbReference type="Proteomes" id="UP000199283">
    <property type="component" value="Unassembled WGS sequence"/>
</dbReference>
<evidence type="ECO:0000313" key="1">
    <source>
        <dbReference type="EMBL" id="SEL08565.1"/>
    </source>
</evidence>
<dbReference type="AlphaFoldDB" id="A0A1H7MCW0"/>